<proteinExistence type="predicted"/>
<name>A0A7W9YE16_9HYPH</name>
<protein>
    <submittedName>
        <fullName evidence="1">Uncharacterized protein</fullName>
    </submittedName>
</protein>
<dbReference type="EMBL" id="JACHEG010000016">
    <property type="protein sequence ID" value="MBB6166208.1"/>
    <property type="molecule type" value="Genomic_DNA"/>
</dbReference>
<accession>A0A7W9YE16</accession>
<dbReference type="AlphaFoldDB" id="A0A7W9YE16"/>
<comment type="caution">
    <text evidence="1">The sequence shown here is derived from an EMBL/GenBank/DDBJ whole genome shotgun (WGS) entry which is preliminary data.</text>
</comment>
<evidence type="ECO:0000313" key="2">
    <source>
        <dbReference type="Proteomes" id="UP000547879"/>
    </source>
</evidence>
<evidence type="ECO:0000313" key="1">
    <source>
        <dbReference type="EMBL" id="MBB6166208.1"/>
    </source>
</evidence>
<reference evidence="1 2" key="1">
    <citation type="submission" date="2020-08" db="EMBL/GenBank/DDBJ databases">
        <title>Genomic Encyclopedia of Type Strains, Phase IV (KMG-IV): sequencing the most valuable type-strain genomes for metagenomic binning, comparative biology and taxonomic classification.</title>
        <authorList>
            <person name="Goeker M."/>
        </authorList>
    </citation>
    <scope>NUCLEOTIDE SEQUENCE [LARGE SCALE GENOMIC DNA]</scope>
    <source>
        <strain evidence="1 2">DSM 100734</strain>
    </source>
</reference>
<gene>
    <name evidence="1" type="ORF">HNQ72_006059</name>
</gene>
<dbReference type="Proteomes" id="UP000547879">
    <property type="component" value="Unassembled WGS sequence"/>
</dbReference>
<organism evidence="1 2">
    <name type="scientific">Rhizobium wenxiniae</name>
    <dbReference type="NCBI Taxonomy" id="1737357"/>
    <lineage>
        <taxon>Bacteria</taxon>
        <taxon>Pseudomonadati</taxon>
        <taxon>Pseudomonadota</taxon>
        <taxon>Alphaproteobacteria</taxon>
        <taxon>Hyphomicrobiales</taxon>
        <taxon>Rhizobiaceae</taxon>
        <taxon>Rhizobium/Agrobacterium group</taxon>
        <taxon>Rhizobium</taxon>
    </lineage>
</organism>
<keyword evidence="2" id="KW-1185">Reference proteome</keyword>
<sequence length="74" mass="8330">MSSNKYAPCVSRNLVRTSLFGYHEQASLCGPREGFASPGLKRLPWAIFKAFPNFSSGRDGRRLTWRQDTALLPI</sequence>